<evidence type="ECO:0000259" key="10">
    <source>
        <dbReference type="PROSITE" id="PS50157"/>
    </source>
</evidence>
<protein>
    <submittedName>
        <fullName evidence="11">Putative c2h2 transcription factor</fullName>
    </submittedName>
</protein>
<reference evidence="11 12" key="1">
    <citation type="submission" date="2015-05" db="EMBL/GenBank/DDBJ databases">
        <title>Distinctive expansion of gene families associated with plant cell wall degradation and secondary metabolism in the genomes of grapevine trunk pathogens.</title>
        <authorList>
            <person name="Lawrence D.P."/>
            <person name="Travadon R."/>
            <person name="Rolshausen P.E."/>
            <person name="Baumgartner K."/>
        </authorList>
    </citation>
    <scope>NUCLEOTIDE SEQUENCE [LARGE SCALE GENOMIC DNA]</scope>
    <source>
        <strain evidence="11">UCRPC4</strain>
    </source>
</reference>
<dbReference type="GO" id="GO:0005739">
    <property type="term" value="C:mitochondrion"/>
    <property type="evidence" value="ECO:0007669"/>
    <property type="project" value="GOC"/>
</dbReference>
<evidence type="ECO:0000256" key="9">
    <source>
        <dbReference type="SAM" id="Phobius"/>
    </source>
</evidence>
<comment type="caution">
    <text evidence="11">The sequence shown here is derived from an EMBL/GenBank/DDBJ whole genome shotgun (WGS) entry which is preliminary data.</text>
</comment>
<evidence type="ECO:0000256" key="8">
    <source>
        <dbReference type="SAM" id="MobiDB-lite"/>
    </source>
</evidence>
<reference evidence="11 12" key="2">
    <citation type="submission" date="2015-05" db="EMBL/GenBank/DDBJ databases">
        <authorList>
            <person name="Morales-Cruz A."/>
            <person name="Amrine K.C."/>
            <person name="Cantu D."/>
        </authorList>
    </citation>
    <scope>NUCLEOTIDE SEQUENCE [LARGE SCALE GENOMIC DNA]</scope>
    <source>
        <strain evidence="11">UCRPC4</strain>
    </source>
</reference>
<evidence type="ECO:0000313" key="11">
    <source>
        <dbReference type="EMBL" id="KKY19205.1"/>
    </source>
</evidence>
<organism evidence="11 12">
    <name type="scientific">Phaeomoniella chlamydospora</name>
    <name type="common">Phaeoacremonium chlamydosporum</name>
    <dbReference type="NCBI Taxonomy" id="158046"/>
    <lineage>
        <taxon>Eukaryota</taxon>
        <taxon>Fungi</taxon>
        <taxon>Dikarya</taxon>
        <taxon>Ascomycota</taxon>
        <taxon>Pezizomycotina</taxon>
        <taxon>Eurotiomycetes</taxon>
        <taxon>Chaetothyriomycetidae</taxon>
        <taxon>Phaeomoniellales</taxon>
        <taxon>Phaeomoniellaceae</taxon>
        <taxon>Phaeomoniella</taxon>
    </lineage>
</organism>
<sequence length="534" mass="57254">MPQGSPAYPNMNAYPMSYQTSQPQLPPIQAHQSHQPGGYMSQHYRPEPPRYPPSSAAPYGSDRYSMPQQQQQQQQPPPPQGVQGSNLLPQPGQQYQPSHTYTPPSSVAGSYPQRIAPAPPRDSNPTGAPGYGPPDGRAGWPGSEGLAPPDTSKYQPTHVVGSQGRRGILPSAPGRPGAVPNGANGTAKNAIPPKDADGKFPCPNCNKTYLHAKHLKRHLLRHTGDRPYMCVLCKDTFSRSDILKRHFQKCSVRRGNPTGASHLSNPAAHVKKHQAAQRKAAAEVAAAAAVAGNSGANTPNSGVNPSYPNTSSSISNAPNYSEGQSIPYSMAGTASGDMHRAASTEQFHPSGNTGGWNQFSNAKHNPMLYQSTASPDHFAVNASHADEKRAGMTSQGHHPGEEWHAMFPSNDNSGYMNTMFPSSIAPGYESMHAHSDVKPDAHGAQSNPYYMPNSMGSDGQSQPANYKIAPNVEGWTVRDAIKIGTIASGFGVAAGTFALFFFGEIPRVRKDILSKVPIFGDYWVREIAPEDNPF</sequence>
<feature type="compositionally biased region" description="Polar residues" evidence="8">
    <location>
        <begin position="82"/>
        <end position="108"/>
    </location>
</feature>
<dbReference type="InterPro" id="IPR036236">
    <property type="entry name" value="Znf_C2H2_sf"/>
</dbReference>
<feature type="transmembrane region" description="Helical" evidence="9">
    <location>
        <begin position="483"/>
        <end position="502"/>
    </location>
</feature>
<dbReference type="Gene3D" id="3.30.160.60">
    <property type="entry name" value="Classic Zinc Finger"/>
    <property type="match status" value="2"/>
</dbReference>
<dbReference type="InterPro" id="IPR019182">
    <property type="entry name" value="Cytochrome_b-c1_su10_fun"/>
</dbReference>
<evidence type="ECO:0000256" key="4">
    <source>
        <dbReference type="ARBA" id="ARBA00022771"/>
    </source>
</evidence>
<dbReference type="EMBL" id="LCWF01000109">
    <property type="protein sequence ID" value="KKY19205.1"/>
    <property type="molecule type" value="Genomic_DNA"/>
</dbReference>
<evidence type="ECO:0000256" key="7">
    <source>
        <dbReference type="PROSITE-ProRule" id="PRU00042"/>
    </source>
</evidence>
<dbReference type="Pfam" id="PF09796">
    <property type="entry name" value="QCR10"/>
    <property type="match status" value="1"/>
</dbReference>
<keyword evidence="3" id="KW-0677">Repeat</keyword>
<keyword evidence="6" id="KW-0539">Nucleus</keyword>
<dbReference type="GO" id="GO:0000981">
    <property type="term" value="F:DNA-binding transcription factor activity, RNA polymerase II-specific"/>
    <property type="evidence" value="ECO:0007669"/>
    <property type="project" value="InterPro"/>
</dbReference>
<dbReference type="InterPro" id="IPR051059">
    <property type="entry name" value="VerF-like"/>
</dbReference>
<dbReference type="OrthoDB" id="9439903at2759"/>
<dbReference type="GO" id="GO:0000785">
    <property type="term" value="C:chromatin"/>
    <property type="evidence" value="ECO:0007669"/>
    <property type="project" value="TreeGrafter"/>
</dbReference>
<feature type="domain" description="C2H2-type" evidence="10">
    <location>
        <begin position="200"/>
        <end position="227"/>
    </location>
</feature>
<accession>A0A0G2GQV7</accession>
<dbReference type="GO" id="GO:0006122">
    <property type="term" value="P:mitochondrial electron transport, ubiquinol to cytochrome c"/>
    <property type="evidence" value="ECO:0007669"/>
    <property type="project" value="InterPro"/>
</dbReference>
<dbReference type="AlphaFoldDB" id="A0A0G2GQV7"/>
<comment type="subcellular location">
    <subcellularLocation>
        <location evidence="1">Nucleus</location>
    </subcellularLocation>
</comment>
<dbReference type="GO" id="GO:0008270">
    <property type="term" value="F:zinc ion binding"/>
    <property type="evidence" value="ECO:0007669"/>
    <property type="project" value="UniProtKB-KW"/>
</dbReference>
<keyword evidence="5" id="KW-0862">Zinc</keyword>
<evidence type="ECO:0000256" key="1">
    <source>
        <dbReference type="ARBA" id="ARBA00004123"/>
    </source>
</evidence>
<evidence type="ECO:0000256" key="6">
    <source>
        <dbReference type="ARBA" id="ARBA00023242"/>
    </source>
</evidence>
<dbReference type="SUPFAM" id="SSF57667">
    <property type="entry name" value="beta-beta-alpha zinc fingers"/>
    <property type="match status" value="1"/>
</dbReference>
<evidence type="ECO:0000256" key="3">
    <source>
        <dbReference type="ARBA" id="ARBA00022737"/>
    </source>
</evidence>
<evidence type="ECO:0000313" key="12">
    <source>
        <dbReference type="Proteomes" id="UP000053317"/>
    </source>
</evidence>
<gene>
    <name evidence="11" type="ORF">UCRPC4_g04579</name>
</gene>
<dbReference type="SMART" id="SM00355">
    <property type="entry name" value="ZnF_C2H2"/>
    <property type="match status" value="2"/>
</dbReference>
<keyword evidence="2" id="KW-0479">Metal-binding</keyword>
<dbReference type="GO" id="GO:0005634">
    <property type="term" value="C:nucleus"/>
    <property type="evidence" value="ECO:0007669"/>
    <property type="project" value="UniProtKB-SubCell"/>
</dbReference>
<dbReference type="PANTHER" id="PTHR40626">
    <property type="entry name" value="MIP31509P"/>
    <property type="match status" value="1"/>
</dbReference>
<keyword evidence="12" id="KW-1185">Reference proteome</keyword>
<dbReference type="PROSITE" id="PS00028">
    <property type="entry name" value="ZINC_FINGER_C2H2_1"/>
    <property type="match status" value="1"/>
</dbReference>
<feature type="region of interest" description="Disordered" evidence="8">
    <location>
        <begin position="292"/>
        <end position="320"/>
    </location>
</feature>
<dbReference type="Proteomes" id="UP000053317">
    <property type="component" value="Unassembled WGS sequence"/>
</dbReference>
<dbReference type="InterPro" id="IPR013087">
    <property type="entry name" value="Znf_C2H2_type"/>
</dbReference>
<feature type="region of interest" description="Disordered" evidence="8">
    <location>
        <begin position="1"/>
        <end position="197"/>
    </location>
</feature>
<keyword evidence="9" id="KW-0472">Membrane</keyword>
<feature type="compositionally biased region" description="Polar residues" evidence="8">
    <location>
        <begin position="294"/>
        <end position="320"/>
    </location>
</feature>
<dbReference type="PANTHER" id="PTHR40626:SF12">
    <property type="entry name" value="RFEC"/>
    <property type="match status" value="1"/>
</dbReference>
<name>A0A0G2GQV7_PHACM</name>
<dbReference type="PROSITE" id="PS50157">
    <property type="entry name" value="ZINC_FINGER_C2H2_2"/>
    <property type="match status" value="1"/>
</dbReference>
<keyword evidence="4 7" id="KW-0863">Zinc-finger</keyword>
<keyword evidence="9" id="KW-0812">Transmembrane</keyword>
<evidence type="ECO:0000256" key="2">
    <source>
        <dbReference type="ARBA" id="ARBA00022723"/>
    </source>
</evidence>
<proteinExistence type="predicted"/>
<keyword evidence="9" id="KW-1133">Transmembrane helix</keyword>
<evidence type="ECO:0000256" key="5">
    <source>
        <dbReference type="ARBA" id="ARBA00022833"/>
    </source>
</evidence>
<dbReference type="GO" id="GO:0000978">
    <property type="term" value="F:RNA polymerase II cis-regulatory region sequence-specific DNA binding"/>
    <property type="evidence" value="ECO:0007669"/>
    <property type="project" value="InterPro"/>
</dbReference>